<protein>
    <recommendedName>
        <fullName evidence="3">Glycosyltransferase like family protein</fullName>
    </recommendedName>
</protein>
<evidence type="ECO:0000313" key="2">
    <source>
        <dbReference type="Proteomes" id="UP000619033"/>
    </source>
</evidence>
<dbReference type="EMBL" id="JAESVP010000004">
    <property type="protein sequence ID" value="MBL4928209.1"/>
    <property type="molecule type" value="Genomic_DNA"/>
</dbReference>
<dbReference type="Proteomes" id="UP000619033">
    <property type="component" value="Unassembled WGS sequence"/>
</dbReference>
<comment type="caution">
    <text evidence="1">The sequence shown here is derived from an EMBL/GenBank/DDBJ whole genome shotgun (WGS) entry which is preliminary data.</text>
</comment>
<dbReference type="SUPFAM" id="SSF53448">
    <property type="entry name" value="Nucleotide-diphospho-sugar transferases"/>
    <property type="match status" value="1"/>
</dbReference>
<proteinExistence type="predicted"/>
<dbReference type="InterPro" id="IPR029044">
    <property type="entry name" value="Nucleotide-diphossugar_trans"/>
</dbReference>
<dbReference type="AlphaFoldDB" id="A0A8J7SVV4"/>
<keyword evidence="2" id="KW-1185">Reference proteome</keyword>
<reference evidence="1" key="1">
    <citation type="submission" date="2021-01" db="EMBL/GenBank/DDBJ databases">
        <title>Genome seq and assembly of Tabrizicola sp. KVB23.</title>
        <authorList>
            <person name="Chhetri G."/>
        </authorList>
    </citation>
    <scope>NUCLEOTIDE SEQUENCE</scope>
    <source>
        <strain evidence="1">KVB23</strain>
    </source>
</reference>
<name>A0A8J7SVV4_9RHOB</name>
<evidence type="ECO:0000313" key="1">
    <source>
        <dbReference type="EMBL" id="MBL4928209.1"/>
    </source>
</evidence>
<dbReference type="CDD" id="cd00761">
    <property type="entry name" value="Glyco_tranf_GTA_type"/>
    <property type="match status" value="1"/>
</dbReference>
<gene>
    <name evidence="1" type="ORF">JI744_08850</name>
</gene>
<accession>A0A8J7SVV4</accession>
<evidence type="ECO:0008006" key="3">
    <source>
        <dbReference type="Google" id="ProtNLM"/>
    </source>
</evidence>
<dbReference type="RefSeq" id="WP_202659721.1">
    <property type="nucleotide sequence ID" value="NZ_JAESVP010000004.1"/>
</dbReference>
<organism evidence="1 2">
    <name type="scientific">Fuscibacter oryzae</name>
    <dbReference type="NCBI Taxonomy" id="2803939"/>
    <lineage>
        <taxon>Bacteria</taxon>
        <taxon>Pseudomonadati</taxon>
        <taxon>Pseudomonadota</taxon>
        <taxon>Alphaproteobacteria</taxon>
        <taxon>Rhodobacterales</taxon>
        <taxon>Paracoccaceae</taxon>
        <taxon>Fuscibacter</taxon>
    </lineage>
</organism>
<sequence>MKIVLCCASHSEAILNANLGRSPCIIDGSLPLHVEWGAPSASVAYNRALDATDAEIVVFVHHDVYLPKGWDAVLRARLAELPDDWALFGSFGVALDAGHIGPVWSSSIGLIAGSVALKPVEVQSFDELLIIMKRSAGLRFDEELPGWHMYGTDIVAIARAKGFRAYAGALPLIHNDRYHEALDSDFTACYHYMRRKWRAVLPLRSPIIKISKSGLHIWRNRWRDMRSRDFRENMAIDTEVQPEEFARRCGWVDLGPSA</sequence>
<dbReference type="Gene3D" id="3.90.550.10">
    <property type="entry name" value="Spore Coat Polysaccharide Biosynthesis Protein SpsA, Chain A"/>
    <property type="match status" value="1"/>
</dbReference>